<protein>
    <submittedName>
        <fullName evidence="3">XRE family transcriptional regulator</fullName>
    </submittedName>
</protein>
<gene>
    <name evidence="3" type="ORF">DW656_02880</name>
</gene>
<feature type="domain" description="HTH cro/C1-type" evidence="2">
    <location>
        <begin position="7"/>
        <end position="62"/>
    </location>
</feature>
<dbReference type="Proteomes" id="UP000284579">
    <property type="component" value="Unassembled WGS sequence"/>
</dbReference>
<dbReference type="SUPFAM" id="SSF47413">
    <property type="entry name" value="lambda repressor-like DNA-binding domains"/>
    <property type="match status" value="1"/>
</dbReference>
<evidence type="ECO:0000313" key="3">
    <source>
        <dbReference type="EMBL" id="RHF85326.1"/>
    </source>
</evidence>
<proteinExistence type="predicted"/>
<dbReference type="EMBL" id="QRHO01000002">
    <property type="protein sequence ID" value="RHF85326.1"/>
    <property type="molecule type" value="Genomic_DNA"/>
</dbReference>
<name>A0A3R6DCC3_9FIRM</name>
<dbReference type="InterPro" id="IPR050807">
    <property type="entry name" value="TransReg_Diox_bact_type"/>
</dbReference>
<dbReference type="PROSITE" id="PS50943">
    <property type="entry name" value="HTH_CROC1"/>
    <property type="match status" value="1"/>
</dbReference>
<dbReference type="SMART" id="SM00530">
    <property type="entry name" value="HTH_XRE"/>
    <property type="match status" value="1"/>
</dbReference>
<keyword evidence="1" id="KW-0238">DNA-binding</keyword>
<evidence type="ECO:0000313" key="4">
    <source>
        <dbReference type="Proteomes" id="UP000284579"/>
    </source>
</evidence>
<dbReference type="GO" id="GO:0003677">
    <property type="term" value="F:DNA binding"/>
    <property type="evidence" value="ECO:0007669"/>
    <property type="project" value="UniProtKB-KW"/>
</dbReference>
<dbReference type="PANTHER" id="PTHR46797:SF1">
    <property type="entry name" value="METHYLPHOSPHONATE SYNTHASE"/>
    <property type="match status" value="1"/>
</dbReference>
<dbReference type="RefSeq" id="WP_118198551.1">
    <property type="nucleotide sequence ID" value="NZ_QRHO01000002.1"/>
</dbReference>
<dbReference type="GO" id="GO:0003700">
    <property type="term" value="F:DNA-binding transcription factor activity"/>
    <property type="evidence" value="ECO:0007669"/>
    <property type="project" value="TreeGrafter"/>
</dbReference>
<dbReference type="CDD" id="cd00093">
    <property type="entry name" value="HTH_XRE"/>
    <property type="match status" value="1"/>
</dbReference>
<evidence type="ECO:0000256" key="1">
    <source>
        <dbReference type="ARBA" id="ARBA00023125"/>
    </source>
</evidence>
<sequence>MALGKRLKTILEEKGITILELSRMTGISKNTLYAITKRDNDTMKYDNLKKIADALNMTTDELVNFDPSKTLEENLAQGTHYINKDGIVSPLPPKTSHNTSYTLAAHFDGDEFTAEELEEIKKFAEFVKSKRTK</sequence>
<organism evidence="3 4">
    <name type="scientific">Coprococcus comes</name>
    <dbReference type="NCBI Taxonomy" id="410072"/>
    <lineage>
        <taxon>Bacteria</taxon>
        <taxon>Bacillati</taxon>
        <taxon>Bacillota</taxon>
        <taxon>Clostridia</taxon>
        <taxon>Lachnospirales</taxon>
        <taxon>Lachnospiraceae</taxon>
        <taxon>Coprococcus</taxon>
    </lineage>
</organism>
<accession>A0A3R6DCC3</accession>
<dbReference type="AlphaFoldDB" id="A0A3R6DCC3"/>
<dbReference type="Gene3D" id="1.10.260.40">
    <property type="entry name" value="lambda repressor-like DNA-binding domains"/>
    <property type="match status" value="1"/>
</dbReference>
<dbReference type="Pfam" id="PF13443">
    <property type="entry name" value="HTH_26"/>
    <property type="match status" value="1"/>
</dbReference>
<comment type="caution">
    <text evidence="3">The sequence shown here is derived from an EMBL/GenBank/DDBJ whole genome shotgun (WGS) entry which is preliminary data.</text>
</comment>
<evidence type="ECO:0000259" key="2">
    <source>
        <dbReference type="PROSITE" id="PS50943"/>
    </source>
</evidence>
<dbReference type="InterPro" id="IPR001387">
    <property type="entry name" value="Cro/C1-type_HTH"/>
</dbReference>
<dbReference type="PANTHER" id="PTHR46797">
    <property type="entry name" value="HTH-TYPE TRANSCRIPTIONAL REGULATOR"/>
    <property type="match status" value="1"/>
</dbReference>
<dbReference type="InterPro" id="IPR010982">
    <property type="entry name" value="Lambda_DNA-bd_dom_sf"/>
</dbReference>
<dbReference type="GO" id="GO:0005829">
    <property type="term" value="C:cytosol"/>
    <property type="evidence" value="ECO:0007669"/>
    <property type="project" value="TreeGrafter"/>
</dbReference>
<reference evidence="3 4" key="1">
    <citation type="submission" date="2018-08" db="EMBL/GenBank/DDBJ databases">
        <title>A genome reference for cultivated species of the human gut microbiota.</title>
        <authorList>
            <person name="Zou Y."/>
            <person name="Xue W."/>
            <person name="Luo G."/>
        </authorList>
    </citation>
    <scope>NUCLEOTIDE SEQUENCE [LARGE SCALE GENOMIC DNA]</scope>
    <source>
        <strain evidence="3 4">AM23-3</strain>
    </source>
</reference>